<dbReference type="InterPro" id="IPR058980">
    <property type="entry name" value="Glyco_transf_N"/>
</dbReference>
<dbReference type="EMBL" id="JASCZI010030883">
    <property type="protein sequence ID" value="MED6125185.1"/>
    <property type="molecule type" value="Genomic_DNA"/>
</dbReference>
<gene>
    <name evidence="6" type="ORF">PIB30_066334</name>
</gene>
<evidence type="ECO:0000313" key="7">
    <source>
        <dbReference type="Proteomes" id="UP001341840"/>
    </source>
</evidence>
<organism evidence="6 7">
    <name type="scientific">Stylosanthes scabra</name>
    <dbReference type="NCBI Taxonomy" id="79078"/>
    <lineage>
        <taxon>Eukaryota</taxon>
        <taxon>Viridiplantae</taxon>
        <taxon>Streptophyta</taxon>
        <taxon>Embryophyta</taxon>
        <taxon>Tracheophyta</taxon>
        <taxon>Spermatophyta</taxon>
        <taxon>Magnoliopsida</taxon>
        <taxon>eudicotyledons</taxon>
        <taxon>Gunneridae</taxon>
        <taxon>Pentapetalae</taxon>
        <taxon>rosids</taxon>
        <taxon>fabids</taxon>
        <taxon>Fabales</taxon>
        <taxon>Fabaceae</taxon>
        <taxon>Papilionoideae</taxon>
        <taxon>50 kb inversion clade</taxon>
        <taxon>dalbergioids sensu lato</taxon>
        <taxon>Dalbergieae</taxon>
        <taxon>Pterocarpus clade</taxon>
        <taxon>Stylosanthes</taxon>
    </lineage>
</organism>
<reference evidence="6 7" key="1">
    <citation type="journal article" date="2023" name="Plants (Basel)">
        <title>Bridging the Gap: Combining Genomics and Transcriptomics Approaches to Understand Stylosanthes scabra, an Orphan Legume from the Brazilian Caatinga.</title>
        <authorList>
            <person name="Ferreira-Neto J.R.C."/>
            <person name="da Silva M.D."/>
            <person name="Binneck E."/>
            <person name="de Melo N.F."/>
            <person name="da Silva R.H."/>
            <person name="de Melo A.L.T.M."/>
            <person name="Pandolfi V."/>
            <person name="Bustamante F.O."/>
            <person name="Brasileiro-Vidal A.C."/>
            <person name="Benko-Iseppon A.M."/>
        </authorList>
    </citation>
    <scope>NUCLEOTIDE SEQUENCE [LARGE SCALE GENOMIC DNA]</scope>
    <source>
        <tissue evidence="6">Leaves</tissue>
    </source>
</reference>
<dbReference type="EC" id="2.4.1.-" evidence="4"/>
<dbReference type="PROSITE" id="PS00375">
    <property type="entry name" value="UDPGT"/>
    <property type="match status" value="1"/>
</dbReference>
<name>A0ABU6RMG2_9FABA</name>
<keyword evidence="3" id="KW-0328">Glycosyltransferase</keyword>
<sequence>MNNPNSNPNPKGHVIVLPYPAQGHINPLLQFSKLLVRKGLKVTFAATPYTINLIHEPTVSVEPISDGYDEGGFNHAPSVESYIESYRSVGSKTLSELIMKLRHSSCAVNCIVYDSMLTWALDVAKQFGIYGAVFLTNAASVCCIYWEMKLGNLVFPLEKLVFPISFPGLPTPLGVSDLPSFIARPDDHKGYLDAIMGIFHTLENNDWVFCNTFQELETQALDGKWPVIPVGPMVPSAYLHQPSSEDTAYGATLWNPTSSKSYMTWLGTKPPRSVVYVSFGSMATMTVKQAEEIATGLKASKKSFIWVVKESWEILPEGFISGLSDAGLVVTWCNQLEVLAHPAIGCFVTHCGWNSVLEALSIGVPMVAVAQWSDQPTNAILVEVVWGVGTRAQKDPDGVLSGKELEKCIREVMDGGKSEDLKRSASKWSESAARALSVGGTSDKDINEFVKILMSGKGKNN</sequence>
<dbReference type="InterPro" id="IPR035595">
    <property type="entry name" value="UDP_glycos_trans_CS"/>
</dbReference>
<dbReference type="Proteomes" id="UP001341840">
    <property type="component" value="Unassembled WGS sequence"/>
</dbReference>
<proteinExistence type="inferred from homology"/>
<feature type="domain" description="Glycosyltransferase N-terminal" evidence="5">
    <location>
        <begin position="14"/>
        <end position="50"/>
    </location>
</feature>
<dbReference type="InterPro" id="IPR002213">
    <property type="entry name" value="UDP_glucos_trans"/>
</dbReference>
<dbReference type="PANTHER" id="PTHR11926:SF1526">
    <property type="entry name" value="GLYCOSYLTRANSFERASE"/>
    <property type="match status" value="1"/>
</dbReference>
<evidence type="ECO:0000256" key="3">
    <source>
        <dbReference type="RuleBase" id="RU003718"/>
    </source>
</evidence>
<evidence type="ECO:0000313" key="6">
    <source>
        <dbReference type="EMBL" id="MED6125185.1"/>
    </source>
</evidence>
<keyword evidence="7" id="KW-1185">Reference proteome</keyword>
<dbReference type="CDD" id="cd03784">
    <property type="entry name" value="GT1_Gtf-like"/>
    <property type="match status" value="1"/>
</dbReference>
<evidence type="ECO:0000259" key="5">
    <source>
        <dbReference type="Pfam" id="PF26168"/>
    </source>
</evidence>
<protein>
    <recommendedName>
        <fullName evidence="4">Glycosyltransferase</fullName>
        <ecNumber evidence="4">2.4.1.-</ecNumber>
    </recommendedName>
</protein>
<keyword evidence="2 3" id="KW-0808">Transferase</keyword>
<comment type="caution">
    <text evidence="6">The sequence shown here is derived from an EMBL/GenBank/DDBJ whole genome shotgun (WGS) entry which is preliminary data.</text>
</comment>
<evidence type="ECO:0000256" key="1">
    <source>
        <dbReference type="ARBA" id="ARBA00009995"/>
    </source>
</evidence>
<dbReference type="Pfam" id="PF26168">
    <property type="entry name" value="Glyco_transf_N"/>
    <property type="match status" value="1"/>
</dbReference>
<dbReference type="Pfam" id="PF00201">
    <property type="entry name" value="UDPGT"/>
    <property type="match status" value="1"/>
</dbReference>
<dbReference type="PANTHER" id="PTHR11926">
    <property type="entry name" value="GLUCOSYL/GLUCURONOSYL TRANSFERASES"/>
    <property type="match status" value="1"/>
</dbReference>
<evidence type="ECO:0000256" key="4">
    <source>
        <dbReference type="RuleBase" id="RU362057"/>
    </source>
</evidence>
<accession>A0ABU6RMG2</accession>
<dbReference type="Gene3D" id="3.40.50.2000">
    <property type="entry name" value="Glycogen Phosphorylase B"/>
    <property type="match status" value="2"/>
</dbReference>
<evidence type="ECO:0000256" key="2">
    <source>
        <dbReference type="ARBA" id="ARBA00022679"/>
    </source>
</evidence>
<dbReference type="SUPFAM" id="SSF53756">
    <property type="entry name" value="UDP-Glycosyltransferase/glycogen phosphorylase"/>
    <property type="match status" value="1"/>
</dbReference>
<comment type="similarity">
    <text evidence="1 3">Belongs to the UDP-glycosyltransferase family.</text>
</comment>